<dbReference type="CDD" id="cd07035">
    <property type="entry name" value="TPP_PYR_POX_like"/>
    <property type="match status" value="1"/>
</dbReference>
<dbReference type="GO" id="GO:0009099">
    <property type="term" value="P:L-valine biosynthetic process"/>
    <property type="evidence" value="ECO:0007669"/>
    <property type="project" value="UniProtKB-UniPathway"/>
</dbReference>
<comment type="cofactor">
    <cofactor evidence="14">
        <name>Mg(2+)</name>
        <dbReference type="ChEBI" id="CHEBI:18420"/>
    </cofactor>
    <text evidence="14">Binds 1 Mg(2+) ion per subunit.</text>
</comment>
<evidence type="ECO:0000256" key="5">
    <source>
        <dbReference type="ARBA" id="ARBA00022605"/>
    </source>
</evidence>
<evidence type="ECO:0000256" key="13">
    <source>
        <dbReference type="ARBA" id="ARBA00048670"/>
    </source>
</evidence>
<dbReference type="InterPro" id="IPR029061">
    <property type="entry name" value="THDP-binding"/>
</dbReference>
<dbReference type="Pfam" id="PF00205">
    <property type="entry name" value="TPP_enzyme_M"/>
    <property type="match status" value="1"/>
</dbReference>
<dbReference type="InterPro" id="IPR012846">
    <property type="entry name" value="Acetolactate_synth_lsu"/>
</dbReference>
<dbReference type="InterPro" id="IPR029035">
    <property type="entry name" value="DHS-like_NAD/FAD-binding_dom"/>
</dbReference>
<reference evidence="18" key="2">
    <citation type="submission" date="2003-08" db="EMBL/GenBank/DDBJ databases">
        <authorList>
            <person name="Beja O."/>
            <person name="Aravind L."/>
            <person name="Koonin E.V."/>
            <person name="Suzuki M.T."/>
            <person name="Hadd A."/>
            <person name="Nguyen L.P."/>
            <person name="Jovanovich S.B."/>
            <person name="Gates C.M."/>
            <person name="Feldman R.A."/>
            <person name="DeLong E.F."/>
        </authorList>
    </citation>
    <scope>NUCLEOTIDE SEQUENCE</scope>
</reference>
<evidence type="ECO:0000259" key="17">
    <source>
        <dbReference type="Pfam" id="PF02776"/>
    </source>
</evidence>
<evidence type="ECO:0000256" key="8">
    <source>
        <dbReference type="ARBA" id="ARBA00022723"/>
    </source>
</evidence>
<dbReference type="NCBIfam" id="NF005058">
    <property type="entry name" value="PRK06466.1"/>
    <property type="match status" value="1"/>
</dbReference>
<evidence type="ECO:0000256" key="11">
    <source>
        <dbReference type="ARBA" id="ARBA00023052"/>
    </source>
</evidence>
<dbReference type="InterPro" id="IPR012001">
    <property type="entry name" value="Thiamin_PyroP_enz_TPP-bd_dom"/>
</dbReference>
<dbReference type="GO" id="GO:0003984">
    <property type="term" value="F:acetolactate synthase activity"/>
    <property type="evidence" value="ECO:0007669"/>
    <property type="project" value="UniProtKB-EC"/>
</dbReference>
<dbReference type="AlphaFoldDB" id="Q9F7L7"/>
<dbReference type="FunFam" id="3.40.50.1220:FF:000008">
    <property type="entry name" value="Acetolactate synthase"/>
    <property type="match status" value="1"/>
</dbReference>
<proteinExistence type="inferred from homology"/>
<keyword evidence="6" id="KW-0285">Flavoprotein</keyword>
<dbReference type="UniPathway" id="UPA00047">
    <property type="reaction ID" value="UER00055"/>
</dbReference>
<comment type="cofactor">
    <cofactor evidence="14">
        <name>thiamine diphosphate</name>
        <dbReference type="ChEBI" id="CHEBI:58937"/>
    </cofactor>
    <text evidence="14">Binds 1 thiamine pyrophosphate per subunit.</text>
</comment>
<evidence type="ECO:0000313" key="18">
    <source>
        <dbReference type="EMBL" id="AAG10502.2"/>
    </source>
</evidence>
<evidence type="ECO:0000256" key="6">
    <source>
        <dbReference type="ARBA" id="ARBA00022630"/>
    </source>
</evidence>
<comment type="similarity">
    <text evidence="3 14">Belongs to the TPP enzyme family.</text>
</comment>
<keyword evidence="11 14" id="KW-0786">Thiamine pyrophosphate</keyword>
<evidence type="ECO:0000256" key="9">
    <source>
        <dbReference type="ARBA" id="ARBA00022827"/>
    </source>
</evidence>
<feature type="domain" description="Thiamine pyrophosphate enzyme N-terminal TPP-binding" evidence="17">
    <location>
        <begin position="2"/>
        <end position="109"/>
    </location>
</feature>
<dbReference type="GO" id="GO:0050660">
    <property type="term" value="F:flavin adenine dinucleotide binding"/>
    <property type="evidence" value="ECO:0007669"/>
    <property type="project" value="InterPro"/>
</dbReference>
<dbReference type="Pfam" id="PF02775">
    <property type="entry name" value="TPP_enzyme_C"/>
    <property type="match status" value="1"/>
</dbReference>
<keyword evidence="10 14" id="KW-0460">Magnesium</keyword>
<evidence type="ECO:0000259" key="16">
    <source>
        <dbReference type="Pfam" id="PF02775"/>
    </source>
</evidence>
<feature type="domain" description="Thiamine pyrophosphate enzyme central" evidence="15">
    <location>
        <begin position="188"/>
        <end position="321"/>
    </location>
</feature>
<dbReference type="InterPro" id="IPR011766">
    <property type="entry name" value="TPP_enzyme_TPP-bd"/>
</dbReference>
<comment type="pathway">
    <text evidence="1 14">Amino-acid biosynthesis; L-isoleucine biosynthesis; L-isoleucine from 2-oxobutanoate: step 1/4.</text>
</comment>
<comment type="pathway">
    <text evidence="2 14">Amino-acid biosynthesis; L-valine biosynthesis; L-valine from pyruvate: step 1/4.</text>
</comment>
<dbReference type="NCBIfam" id="TIGR00118">
    <property type="entry name" value="acolac_lg"/>
    <property type="match status" value="1"/>
</dbReference>
<dbReference type="GO" id="GO:0005948">
    <property type="term" value="C:acetolactate synthase complex"/>
    <property type="evidence" value="ECO:0007669"/>
    <property type="project" value="TreeGrafter"/>
</dbReference>
<dbReference type="InterPro" id="IPR039368">
    <property type="entry name" value="AHAS_TPP"/>
</dbReference>
<dbReference type="SUPFAM" id="SSF52467">
    <property type="entry name" value="DHS-like NAD/FAD-binding domain"/>
    <property type="match status" value="1"/>
</dbReference>
<dbReference type="GO" id="GO:0009097">
    <property type="term" value="P:isoleucine biosynthetic process"/>
    <property type="evidence" value="ECO:0007669"/>
    <property type="project" value="UniProtKB-UniPathway"/>
</dbReference>
<evidence type="ECO:0000256" key="3">
    <source>
        <dbReference type="ARBA" id="ARBA00007812"/>
    </source>
</evidence>
<keyword evidence="12 14" id="KW-0100">Branched-chain amino acid biosynthesis</keyword>
<evidence type="ECO:0000256" key="10">
    <source>
        <dbReference type="ARBA" id="ARBA00022842"/>
    </source>
</evidence>
<dbReference type="SUPFAM" id="SSF52518">
    <property type="entry name" value="Thiamin diphosphate-binding fold (THDP-binding)"/>
    <property type="match status" value="2"/>
</dbReference>
<dbReference type="Gene3D" id="3.40.50.970">
    <property type="match status" value="2"/>
</dbReference>
<dbReference type="UniPathway" id="UPA00049">
    <property type="reaction ID" value="UER00059"/>
</dbReference>
<dbReference type="Gene3D" id="3.40.50.1220">
    <property type="entry name" value="TPP-binding domain"/>
    <property type="match status" value="1"/>
</dbReference>
<evidence type="ECO:0000256" key="4">
    <source>
        <dbReference type="ARBA" id="ARBA00013145"/>
    </source>
</evidence>
<reference evidence="18" key="1">
    <citation type="journal article" date="2000" name="Science">
        <title>Bacterial rhodopsin: evidence for a new type of phototrophy in the sea.</title>
        <authorList>
            <person name="Beja O."/>
            <person name="Aravind L."/>
            <person name="Koonin E.V."/>
            <person name="Suzuki M.T."/>
            <person name="Hadd A."/>
            <person name="Nguyen L.P."/>
            <person name="Jovanovich S.B."/>
            <person name="Gates C.M."/>
            <person name="Feldman R.A."/>
            <person name="Spudich J.L."/>
            <person name="Spudich E.N."/>
            <person name="DeLong E.F."/>
        </authorList>
    </citation>
    <scope>NUCLEOTIDE SEQUENCE</scope>
</reference>
<keyword evidence="8 14" id="KW-0479">Metal-binding</keyword>
<sequence length="570" mass="62969">MLMQALHDEGVELIFGYPGGAALHIYDAIFRQDKIDHILVRHEQGATHAADGYSRATGKPGVVLVTSGPGATNAITGIATAFMDSIPMVVISGQVASHLIGTDAFQETDMIGVSRPIVKHSYTVFNAEEIPKIIKEAFYVATSGRPGPVVIDIPKDMTAPDNLFDYSYPEEAKIRSYNPPIEPEKNQIDRAVEAILISKKPVIYAGGGAIASNAEKELLELNEIIDAPVTNTLMGLGIYPASHHRFLGMLGMHGTYQANMAMHNADLIIAIGARFDDRITNKPSKFAPNAKVVHLDVDHSSVSKIIEANVAVFGQVKNSLKLIKETLEKKLDSYDSFALQPWHDQIKEWKSLHGLNYELYKDESDDHPILPQAVVQHVHEITNGEAYVTSDVGQHQMFAAQYYHFDKPRRWINSGGLGTMGFGLPAAMGVKLAFPKDEVVCITGEGSIQMCIQELSTCLQYNLPIKIININNEALGMVKQWQDMNYGGRHSESTYQNSLPDFIKLAESYGHIGIKITKNSDLSEGLKKAFEMKDKLVFVDIYVDPSEHVYPMQVANGSLENMWLSKDEQT</sequence>
<evidence type="ECO:0000256" key="2">
    <source>
        <dbReference type="ARBA" id="ARBA00005025"/>
    </source>
</evidence>
<feature type="domain" description="Thiamine pyrophosphate enzyme TPP-binding" evidence="16">
    <location>
        <begin position="391"/>
        <end position="541"/>
    </location>
</feature>
<dbReference type="GO" id="GO:0030976">
    <property type="term" value="F:thiamine pyrophosphate binding"/>
    <property type="evidence" value="ECO:0007669"/>
    <property type="project" value="UniProtKB-UniRule"/>
</dbReference>
<dbReference type="PANTHER" id="PTHR18968:SF13">
    <property type="entry name" value="ACETOLACTATE SYNTHASE CATALYTIC SUBUNIT, MITOCHONDRIAL"/>
    <property type="match status" value="1"/>
</dbReference>
<comment type="catalytic activity">
    <reaction evidence="13 14">
        <text>2 pyruvate + H(+) = (2S)-2-acetolactate + CO2</text>
        <dbReference type="Rhea" id="RHEA:25249"/>
        <dbReference type="ChEBI" id="CHEBI:15361"/>
        <dbReference type="ChEBI" id="CHEBI:15378"/>
        <dbReference type="ChEBI" id="CHEBI:16526"/>
        <dbReference type="ChEBI" id="CHEBI:58476"/>
        <dbReference type="EC" id="2.2.1.6"/>
    </reaction>
</comment>
<keyword evidence="5 14" id="KW-0028">Amino-acid biosynthesis</keyword>
<dbReference type="Pfam" id="PF02776">
    <property type="entry name" value="TPP_enzyme_N"/>
    <property type="match status" value="1"/>
</dbReference>
<dbReference type="PANTHER" id="PTHR18968">
    <property type="entry name" value="THIAMINE PYROPHOSPHATE ENZYMES"/>
    <property type="match status" value="1"/>
</dbReference>
<keyword evidence="9" id="KW-0274">FAD</keyword>
<dbReference type="EC" id="2.2.1.6" evidence="4 14"/>
<evidence type="ECO:0000259" key="15">
    <source>
        <dbReference type="Pfam" id="PF00205"/>
    </source>
</evidence>
<dbReference type="InterPro" id="IPR045229">
    <property type="entry name" value="TPP_enz"/>
</dbReference>
<keyword evidence="7 14" id="KW-0808">Transferase</keyword>
<dbReference type="CDD" id="cd02015">
    <property type="entry name" value="TPP_AHAS"/>
    <property type="match status" value="1"/>
</dbReference>
<dbReference type="FunFam" id="3.40.50.970:FF:000016">
    <property type="entry name" value="Acetolactate synthase"/>
    <property type="match status" value="1"/>
</dbReference>
<evidence type="ECO:0000256" key="7">
    <source>
        <dbReference type="ARBA" id="ARBA00022679"/>
    </source>
</evidence>
<dbReference type="InterPro" id="IPR012000">
    <property type="entry name" value="Thiamin_PyroP_enz_cen_dom"/>
</dbReference>
<dbReference type="GO" id="GO:0000287">
    <property type="term" value="F:magnesium ion binding"/>
    <property type="evidence" value="ECO:0007669"/>
    <property type="project" value="UniProtKB-UniRule"/>
</dbReference>
<dbReference type="EMBL" id="AF279106">
    <property type="protein sequence ID" value="AAG10502.2"/>
    <property type="molecule type" value="Genomic_DNA"/>
</dbReference>
<organism evidence="18">
    <name type="scientific">Gamma-proteobacterium EBAC31A08</name>
    <dbReference type="NCBI Taxonomy" id="133804"/>
    <lineage>
        <taxon>Bacteria</taxon>
        <taxon>Pseudomonadati</taxon>
        <taxon>Pseudomonadota</taxon>
        <taxon>Gammaproteobacteria</taxon>
        <taxon>environmental samples</taxon>
    </lineage>
</organism>
<evidence type="ECO:0000256" key="12">
    <source>
        <dbReference type="ARBA" id="ARBA00023304"/>
    </source>
</evidence>
<protein>
    <recommendedName>
        <fullName evidence="4 14">Acetolactate synthase</fullName>
        <ecNumber evidence="4 14">2.2.1.6</ecNumber>
    </recommendedName>
</protein>
<dbReference type="FunFam" id="3.40.50.970:FF:000007">
    <property type="entry name" value="Acetolactate synthase"/>
    <property type="match status" value="1"/>
</dbReference>
<accession>Q9F7L7</accession>
<evidence type="ECO:0000256" key="14">
    <source>
        <dbReference type="RuleBase" id="RU003591"/>
    </source>
</evidence>
<name>Q9F7L7_PRB01</name>
<evidence type="ECO:0000256" key="1">
    <source>
        <dbReference type="ARBA" id="ARBA00004974"/>
    </source>
</evidence>